<evidence type="ECO:0000256" key="3">
    <source>
        <dbReference type="ARBA" id="ARBA00023163"/>
    </source>
</evidence>
<evidence type="ECO:0000313" key="6">
    <source>
        <dbReference type="Proteomes" id="UP000500857"/>
    </source>
</evidence>
<organism evidence="5 6">
    <name type="scientific">Oxynema aestuarii AP17</name>
    <dbReference type="NCBI Taxonomy" id="2064643"/>
    <lineage>
        <taxon>Bacteria</taxon>
        <taxon>Bacillati</taxon>
        <taxon>Cyanobacteriota</taxon>
        <taxon>Cyanophyceae</taxon>
        <taxon>Oscillatoriophycideae</taxon>
        <taxon>Oscillatoriales</taxon>
        <taxon>Oscillatoriaceae</taxon>
        <taxon>Oxynema</taxon>
        <taxon>Oxynema aestuarii</taxon>
    </lineage>
</organism>
<dbReference type="PANTHER" id="PTHR46797:SF23">
    <property type="entry name" value="HTH-TYPE TRANSCRIPTIONAL REGULATOR SUTR"/>
    <property type="match status" value="1"/>
</dbReference>
<name>A0A6H1U3C1_9CYAN</name>
<accession>A0A6H1U3C1</accession>
<dbReference type="KEGG" id="oxy:HCG48_24290"/>
<dbReference type="RefSeq" id="WP_168571480.1">
    <property type="nucleotide sequence ID" value="NZ_CP051167.1"/>
</dbReference>
<sequence length="83" mass="9542">MNSKRGNNIKKCFGLGIRRRRRELDISQEKLAELSGLHRTYVSGIERGLRNPSLENIEKLAIALKISIADLFNQYVRSNNLDE</sequence>
<evidence type="ECO:0000259" key="4">
    <source>
        <dbReference type="PROSITE" id="PS50943"/>
    </source>
</evidence>
<dbReference type="PANTHER" id="PTHR46797">
    <property type="entry name" value="HTH-TYPE TRANSCRIPTIONAL REGULATOR"/>
    <property type="match status" value="1"/>
</dbReference>
<gene>
    <name evidence="5" type="ORF">HCG48_24290</name>
</gene>
<dbReference type="Pfam" id="PF01381">
    <property type="entry name" value="HTH_3"/>
    <property type="match status" value="1"/>
</dbReference>
<evidence type="ECO:0000313" key="5">
    <source>
        <dbReference type="EMBL" id="QIZ73334.1"/>
    </source>
</evidence>
<dbReference type="InterPro" id="IPR001387">
    <property type="entry name" value="Cro/C1-type_HTH"/>
</dbReference>
<dbReference type="PROSITE" id="PS50943">
    <property type="entry name" value="HTH_CROC1"/>
    <property type="match status" value="1"/>
</dbReference>
<dbReference type="SMART" id="SM00530">
    <property type="entry name" value="HTH_XRE"/>
    <property type="match status" value="1"/>
</dbReference>
<evidence type="ECO:0000256" key="1">
    <source>
        <dbReference type="ARBA" id="ARBA00023015"/>
    </source>
</evidence>
<keyword evidence="2" id="KW-0238">DNA-binding</keyword>
<feature type="domain" description="HTH cro/C1-type" evidence="4">
    <location>
        <begin position="17"/>
        <end position="71"/>
    </location>
</feature>
<keyword evidence="3" id="KW-0804">Transcription</keyword>
<dbReference type="AlphaFoldDB" id="A0A6H1U3C1"/>
<proteinExistence type="predicted"/>
<dbReference type="InterPro" id="IPR010982">
    <property type="entry name" value="Lambda_DNA-bd_dom_sf"/>
</dbReference>
<dbReference type="InterPro" id="IPR050807">
    <property type="entry name" value="TransReg_Diox_bact_type"/>
</dbReference>
<dbReference type="Proteomes" id="UP000500857">
    <property type="component" value="Chromosome"/>
</dbReference>
<reference evidence="5 6" key="1">
    <citation type="submission" date="2020-04" db="EMBL/GenBank/DDBJ databases">
        <authorList>
            <person name="Basu S."/>
            <person name="Maruthanayagam V."/>
            <person name="Chakraborty S."/>
            <person name="Pramanik A."/>
            <person name="Mukherjee J."/>
            <person name="Brink B."/>
        </authorList>
    </citation>
    <scope>NUCLEOTIDE SEQUENCE [LARGE SCALE GENOMIC DNA]</scope>
    <source>
        <strain evidence="5 6">AP17</strain>
    </source>
</reference>
<keyword evidence="1" id="KW-0805">Transcription regulation</keyword>
<dbReference type="SUPFAM" id="SSF47413">
    <property type="entry name" value="lambda repressor-like DNA-binding domains"/>
    <property type="match status" value="1"/>
</dbReference>
<dbReference type="GO" id="GO:0005829">
    <property type="term" value="C:cytosol"/>
    <property type="evidence" value="ECO:0007669"/>
    <property type="project" value="TreeGrafter"/>
</dbReference>
<protein>
    <submittedName>
        <fullName evidence="5">Helix-turn-helix transcriptional regulator</fullName>
    </submittedName>
</protein>
<dbReference type="GO" id="GO:0003700">
    <property type="term" value="F:DNA-binding transcription factor activity"/>
    <property type="evidence" value="ECO:0007669"/>
    <property type="project" value="TreeGrafter"/>
</dbReference>
<dbReference type="Gene3D" id="1.10.260.40">
    <property type="entry name" value="lambda repressor-like DNA-binding domains"/>
    <property type="match status" value="1"/>
</dbReference>
<evidence type="ECO:0000256" key="2">
    <source>
        <dbReference type="ARBA" id="ARBA00023125"/>
    </source>
</evidence>
<dbReference type="GO" id="GO:0003677">
    <property type="term" value="F:DNA binding"/>
    <property type="evidence" value="ECO:0007669"/>
    <property type="project" value="UniProtKB-KW"/>
</dbReference>
<dbReference type="EMBL" id="CP051167">
    <property type="protein sequence ID" value="QIZ73334.1"/>
    <property type="molecule type" value="Genomic_DNA"/>
</dbReference>
<dbReference type="CDD" id="cd00093">
    <property type="entry name" value="HTH_XRE"/>
    <property type="match status" value="1"/>
</dbReference>
<keyword evidence="6" id="KW-1185">Reference proteome</keyword>